<dbReference type="Pfam" id="PF03641">
    <property type="entry name" value="Lysine_decarbox"/>
    <property type="match status" value="1"/>
</dbReference>
<dbReference type="InterPro" id="IPR031100">
    <property type="entry name" value="LOG_fam"/>
</dbReference>
<protein>
    <recommendedName>
        <fullName evidence="3">Cytokinin riboside 5'-monophosphate phosphoribohydrolase</fullName>
        <ecNumber evidence="3">3.2.2.n1</ecNumber>
    </recommendedName>
</protein>
<keyword evidence="3" id="KW-0378">Hydrolase</keyword>
<reference evidence="4 5" key="1">
    <citation type="submission" date="2024-06" db="EMBL/GenBank/DDBJ databases">
        <title>Sorghum-associated microbial communities from plants grown in Nebraska, USA.</title>
        <authorList>
            <person name="Schachtman D."/>
        </authorList>
    </citation>
    <scope>NUCLEOTIDE SEQUENCE [LARGE SCALE GENOMIC DNA]</scope>
    <source>
        <strain evidence="4 5">2814</strain>
    </source>
</reference>
<evidence type="ECO:0000313" key="4">
    <source>
        <dbReference type="EMBL" id="MET4684693.1"/>
    </source>
</evidence>
<comment type="caution">
    <text evidence="4">The sequence shown here is derived from an EMBL/GenBank/DDBJ whole genome shotgun (WGS) entry which is preliminary data.</text>
</comment>
<dbReference type="SUPFAM" id="SSF102405">
    <property type="entry name" value="MCP/YpsA-like"/>
    <property type="match status" value="1"/>
</dbReference>
<accession>A0ABV2REJ7</accession>
<dbReference type="Proteomes" id="UP001549313">
    <property type="component" value="Unassembled WGS sequence"/>
</dbReference>
<keyword evidence="3" id="KW-0203">Cytokinin biosynthesis</keyword>
<dbReference type="PANTHER" id="PTHR31223">
    <property type="entry name" value="LOG FAMILY PROTEIN YJL055W"/>
    <property type="match status" value="1"/>
</dbReference>
<evidence type="ECO:0000256" key="1">
    <source>
        <dbReference type="ARBA" id="ARBA00000274"/>
    </source>
</evidence>
<dbReference type="RefSeq" id="WP_354089646.1">
    <property type="nucleotide sequence ID" value="NZ_JBEPTF010000003.1"/>
</dbReference>
<dbReference type="PANTHER" id="PTHR31223:SF70">
    <property type="entry name" value="LOG FAMILY PROTEIN YJL055W"/>
    <property type="match status" value="1"/>
</dbReference>
<comment type="similarity">
    <text evidence="2 3">Belongs to the LOG family.</text>
</comment>
<dbReference type="EC" id="3.2.2.n1" evidence="3"/>
<organism evidence="4 5">
    <name type="scientific">Brevundimonas faecalis</name>
    <dbReference type="NCBI Taxonomy" id="947378"/>
    <lineage>
        <taxon>Bacteria</taxon>
        <taxon>Pseudomonadati</taxon>
        <taxon>Pseudomonadota</taxon>
        <taxon>Alphaproteobacteria</taxon>
        <taxon>Caulobacterales</taxon>
        <taxon>Caulobacteraceae</taxon>
        <taxon>Brevundimonas</taxon>
    </lineage>
</organism>
<evidence type="ECO:0000256" key="3">
    <source>
        <dbReference type="RuleBase" id="RU363015"/>
    </source>
</evidence>
<keyword evidence="5" id="KW-1185">Reference proteome</keyword>
<dbReference type="InterPro" id="IPR005269">
    <property type="entry name" value="LOG"/>
</dbReference>
<sequence length="201" mass="21989">MSLPSANIAPFEGRSVCLFCGSSDGADPRYVQAATEFGKATAEAGWRLVYGGGGVGLMGASARAAHAEGGRVVGIMPAFLRSRERLFDDVETIVVTSMHERKQLMYDQSDVFVVAPGGIGTLEEAIELLSWKRLDLHAKPVIFLNLNGFWENYFALIRHSVQEGMTPASFLEAYVSVDTVEEAIEVMKKAEATPHLKHDRR</sequence>
<name>A0ABV2REJ7_9CAUL</name>
<dbReference type="NCBIfam" id="TIGR00730">
    <property type="entry name" value="Rossman fold protein, TIGR00730 family"/>
    <property type="match status" value="1"/>
</dbReference>
<comment type="catalytic activity">
    <reaction evidence="1">
        <text>AMP + H2O = D-ribose 5-phosphate + adenine</text>
        <dbReference type="Rhea" id="RHEA:20129"/>
        <dbReference type="ChEBI" id="CHEBI:15377"/>
        <dbReference type="ChEBI" id="CHEBI:16708"/>
        <dbReference type="ChEBI" id="CHEBI:78346"/>
        <dbReference type="ChEBI" id="CHEBI:456215"/>
        <dbReference type="EC" id="3.2.2.4"/>
    </reaction>
</comment>
<gene>
    <name evidence="4" type="ORF">ABIE19_002630</name>
</gene>
<evidence type="ECO:0000256" key="2">
    <source>
        <dbReference type="ARBA" id="ARBA00006763"/>
    </source>
</evidence>
<dbReference type="Gene3D" id="3.40.50.450">
    <property type="match status" value="1"/>
</dbReference>
<proteinExistence type="inferred from homology"/>
<evidence type="ECO:0000313" key="5">
    <source>
        <dbReference type="Proteomes" id="UP001549313"/>
    </source>
</evidence>
<dbReference type="EMBL" id="JBEPTF010000003">
    <property type="protein sequence ID" value="MET4684693.1"/>
    <property type="molecule type" value="Genomic_DNA"/>
</dbReference>